<protein>
    <submittedName>
        <fullName evidence="1">Uncharacterized protein</fullName>
    </submittedName>
</protein>
<evidence type="ECO:0000313" key="1">
    <source>
        <dbReference type="EMBL" id="MFC5506216.1"/>
    </source>
</evidence>
<keyword evidence="2" id="KW-1185">Reference proteome</keyword>
<proteinExistence type="predicted"/>
<accession>A0ABW0P1S8</accession>
<organism evidence="1 2">
    <name type="scientific">Bosea massiliensis</name>
    <dbReference type="NCBI Taxonomy" id="151419"/>
    <lineage>
        <taxon>Bacteria</taxon>
        <taxon>Pseudomonadati</taxon>
        <taxon>Pseudomonadota</taxon>
        <taxon>Alphaproteobacteria</taxon>
        <taxon>Hyphomicrobiales</taxon>
        <taxon>Boseaceae</taxon>
        <taxon>Bosea</taxon>
    </lineage>
</organism>
<gene>
    <name evidence="1" type="ORF">ACFPN9_13210</name>
</gene>
<name>A0ABW0P1S8_9HYPH</name>
<dbReference type="EMBL" id="JBHSLU010000037">
    <property type="protein sequence ID" value="MFC5506216.1"/>
    <property type="molecule type" value="Genomic_DNA"/>
</dbReference>
<sequence>MAASNQLRAKMFSRSISIAFTLGIAFVQPNFSLAQTSPLVDDGGPGQTPLSRIIKSGCSVRHMHNALSATALGGLATWLERQQRSKEGARVRAIEGAANQRFGEIEDALATYTVNYVANIGKGTEWDPDSLTATALQMLGGEAAVTRVVAASRDVRLAAFKAPSVAFYRQLQVDPTSWAEDNANPGLVEIKGNSQLFPVRASMRIPLTFYRFMIEGTAYGNALAQPRPGMPIFVAPLANQAYRETLMQATADLVTNSRLPLKETFSTLLTEEFSDSKSPSDNAERAMAYVSAIPNICLSAFLAAAPGYLGQDVIEKRYIPNLRDAGKW</sequence>
<evidence type="ECO:0000313" key="2">
    <source>
        <dbReference type="Proteomes" id="UP001596060"/>
    </source>
</evidence>
<reference evidence="2" key="1">
    <citation type="journal article" date="2019" name="Int. J. Syst. Evol. Microbiol.">
        <title>The Global Catalogue of Microorganisms (GCM) 10K type strain sequencing project: providing services to taxonomists for standard genome sequencing and annotation.</title>
        <authorList>
            <consortium name="The Broad Institute Genomics Platform"/>
            <consortium name="The Broad Institute Genome Sequencing Center for Infectious Disease"/>
            <person name="Wu L."/>
            <person name="Ma J."/>
        </authorList>
    </citation>
    <scope>NUCLEOTIDE SEQUENCE [LARGE SCALE GENOMIC DNA]</scope>
    <source>
        <strain evidence="2">CCUG 43117</strain>
    </source>
</reference>
<dbReference type="Proteomes" id="UP001596060">
    <property type="component" value="Unassembled WGS sequence"/>
</dbReference>
<comment type="caution">
    <text evidence="1">The sequence shown here is derived from an EMBL/GenBank/DDBJ whole genome shotgun (WGS) entry which is preliminary data.</text>
</comment>